<dbReference type="CDD" id="cd01433">
    <property type="entry name" value="Ribosomal_L16_L10e"/>
    <property type="match status" value="1"/>
</dbReference>
<keyword evidence="2 4" id="KW-0689">Ribosomal protein</keyword>
<keyword evidence="3 4" id="KW-0687">Ribonucleoprotein</keyword>
<dbReference type="GO" id="GO:1990904">
    <property type="term" value="C:ribonucleoprotein complex"/>
    <property type="evidence" value="ECO:0007669"/>
    <property type="project" value="UniProtKB-KW"/>
</dbReference>
<evidence type="ECO:0000256" key="2">
    <source>
        <dbReference type="ARBA" id="ARBA00022980"/>
    </source>
</evidence>
<name>A0A7D5DQ92_9RHOD</name>
<evidence type="ECO:0000256" key="5">
    <source>
        <dbReference type="SAM" id="MobiDB-lite"/>
    </source>
</evidence>
<keyword evidence="6" id="KW-0496">Mitochondrion</keyword>
<feature type="region of interest" description="Disordered" evidence="5">
    <location>
        <begin position="1"/>
        <end position="24"/>
    </location>
</feature>
<dbReference type="SUPFAM" id="SSF54686">
    <property type="entry name" value="Ribosomal protein L16p/L10e"/>
    <property type="match status" value="1"/>
</dbReference>
<evidence type="ECO:0000256" key="1">
    <source>
        <dbReference type="ARBA" id="ARBA00008931"/>
    </source>
</evidence>
<dbReference type="GO" id="GO:0003735">
    <property type="term" value="F:structural constituent of ribosome"/>
    <property type="evidence" value="ECO:0007669"/>
    <property type="project" value="InterPro"/>
</dbReference>
<evidence type="ECO:0000256" key="3">
    <source>
        <dbReference type="ARBA" id="ARBA00023274"/>
    </source>
</evidence>
<dbReference type="AlphaFoldDB" id="A0A7D5DQ92"/>
<dbReference type="Pfam" id="PF00252">
    <property type="entry name" value="Ribosomal_L16"/>
    <property type="match status" value="1"/>
</dbReference>
<proteinExistence type="inferred from homology"/>
<evidence type="ECO:0000313" key="6">
    <source>
        <dbReference type="EMBL" id="QKZ95169.1"/>
    </source>
</evidence>
<dbReference type="PANTHER" id="PTHR12220">
    <property type="entry name" value="50S/60S RIBOSOMAL PROTEIN L16"/>
    <property type="match status" value="1"/>
</dbReference>
<feature type="compositionally biased region" description="Basic residues" evidence="5">
    <location>
        <begin position="12"/>
        <end position="21"/>
    </location>
</feature>
<dbReference type="Gene3D" id="3.90.1170.10">
    <property type="entry name" value="Ribosomal protein L10e/L16"/>
    <property type="match status" value="1"/>
</dbReference>
<gene>
    <name evidence="6" type="primary">rpl16</name>
</gene>
<organism evidence="6">
    <name type="scientific">Pyropia pulchra</name>
    <dbReference type="NCBI Taxonomy" id="60925"/>
    <lineage>
        <taxon>Eukaryota</taxon>
        <taxon>Rhodophyta</taxon>
        <taxon>Bangiophyceae</taxon>
        <taxon>Bangiales</taxon>
        <taxon>Bangiaceae</taxon>
        <taxon>Pyropia</taxon>
    </lineage>
</organism>
<accession>A0A7D5DQ92</accession>
<reference evidence="6" key="1">
    <citation type="submission" date="2020-06" db="EMBL/GenBank/DDBJ databases">
        <title>The complete mitochondrial genome of Pyropia pulchra (Bangiophyceae, Rhodophyta).</title>
        <authorList>
            <person name="Lee J."/>
            <person name="Park S.I."/>
            <person name="Miller K.A."/>
            <person name="Yoon H.S."/>
        </authorList>
    </citation>
    <scope>NUCLEOTIDE SEQUENCE</scope>
</reference>
<dbReference type="EMBL" id="MT588076">
    <property type="protein sequence ID" value="QKZ95169.1"/>
    <property type="molecule type" value="Genomic_DNA"/>
</dbReference>
<dbReference type="InterPro" id="IPR036920">
    <property type="entry name" value="Ribosomal_uL16_sf"/>
</dbReference>
<dbReference type="GO" id="GO:0005840">
    <property type="term" value="C:ribosome"/>
    <property type="evidence" value="ECO:0007669"/>
    <property type="project" value="UniProtKB-KW"/>
</dbReference>
<dbReference type="GO" id="GO:0006412">
    <property type="term" value="P:translation"/>
    <property type="evidence" value="ECO:0007669"/>
    <property type="project" value="InterPro"/>
</dbReference>
<dbReference type="PRINTS" id="PR00060">
    <property type="entry name" value="RIBOSOMALL16"/>
</dbReference>
<comment type="similarity">
    <text evidence="1 4">Belongs to the universal ribosomal protein uL16 family.</text>
</comment>
<dbReference type="InterPro" id="IPR000114">
    <property type="entry name" value="Ribosomal_uL16_bact-type"/>
</dbReference>
<dbReference type="PANTHER" id="PTHR12220:SF13">
    <property type="entry name" value="LARGE RIBOSOMAL SUBUNIT PROTEIN UL16M"/>
    <property type="match status" value="1"/>
</dbReference>
<feature type="compositionally biased region" description="Polar residues" evidence="5">
    <location>
        <begin position="1"/>
        <end position="11"/>
    </location>
</feature>
<protein>
    <submittedName>
        <fullName evidence="6">Ribosomal protein L16</fullName>
    </submittedName>
</protein>
<geneLocation type="mitochondrion" evidence="6"/>
<dbReference type="GO" id="GO:0019843">
    <property type="term" value="F:rRNA binding"/>
    <property type="evidence" value="ECO:0007669"/>
    <property type="project" value="InterPro"/>
</dbReference>
<dbReference type="InterPro" id="IPR047873">
    <property type="entry name" value="Ribosomal_uL16"/>
</dbReference>
<dbReference type="InterPro" id="IPR016180">
    <property type="entry name" value="Ribosomal_uL16_dom"/>
</dbReference>
<sequence>MKRFNTKNNLTRQHKVKKKKNINQTSHIIKRGQFGLRSLEYKQVDIKQVNNIKIKMLKEIKAMEKKNNLGKIKVWFYMKPQHAVTKLSPETRMGKGKGPIISHCCYVRPGQLLFELSNLSKFRAYELVSFVENSFSFKTQSLFKFY</sequence>
<evidence type="ECO:0000256" key="4">
    <source>
        <dbReference type="RuleBase" id="RU004413"/>
    </source>
</evidence>